<evidence type="ECO:0000256" key="3">
    <source>
        <dbReference type="ARBA" id="ARBA00012374"/>
    </source>
</evidence>
<dbReference type="GO" id="GO:0046677">
    <property type="term" value="P:response to antibiotic"/>
    <property type="evidence" value="ECO:0007669"/>
    <property type="project" value="UniProtKB-UniRule"/>
</dbReference>
<keyword evidence="6 14" id="KW-0812">Transmembrane</keyword>
<dbReference type="HAMAP" id="MF_01006">
    <property type="entry name" value="Undec_diphosphatase"/>
    <property type="match status" value="1"/>
</dbReference>
<comment type="subcellular location">
    <subcellularLocation>
        <location evidence="1 14">Cell membrane</location>
        <topology evidence="1 14">Multi-pass membrane protein</topology>
    </subcellularLocation>
</comment>
<dbReference type="EC" id="3.6.1.27" evidence="3 14"/>
<keyword evidence="10 14" id="KW-0046">Antibiotic resistance</keyword>
<sequence length="272" mass="30232">MSIYESIILGIVQGLGEFLPISSSGHLIIVPYLFGFKPHSLSFDVMLHLGTFFALLIYFFSDWLKILKEGYLSLKEKTINGPLERKLFWYILLATIPAVIIGLLFEGLAENTFRSPLLVSLVLAGFGVIFYFAQKKNKGVKTLGEMRRGDAFLIGLAQSIAILPGVSRSGATITAALALDLKKEEAVRFSFLLSMPVVFGAAILKLKDIFHDTANIYWYVLLAGFLAALVTGLLSIHFLLQFIKRFSFNLFIVYRIIFGMAVAGIFIFGARL</sequence>
<comment type="miscellaneous">
    <text evidence="14">Bacitracin is thought to be involved in the inhibition of peptidoglycan synthesis by sequestering undecaprenyl diphosphate, thereby reducing the pool of lipid carrier available.</text>
</comment>
<dbReference type="NCBIfam" id="TIGR00753">
    <property type="entry name" value="undec_PP_bacA"/>
    <property type="match status" value="1"/>
</dbReference>
<evidence type="ECO:0000313" key="15">
    <source>
        <dbReference type="EMBL" id="PIQ89548.1"/>
    </source>
</evidence>
<feature type="transmembrane region" description="Helical" evidence="14">
    <location>
        <begin position="186"/>
        <end position="204"/>
    </location>
</feature>
<evidence type="ECO:0000256" key="7">
    <source>
        <dbReference type="ARBA" id="ARBA00022801"/>
    </source>
</evidence>
<dbReference type="GO" id="GO:0050380">
    <property type="term" value="F:undecaprenyl-diphosphatase activity"/>
    <property type="evidence" value="ECO:0007669"/>
    <property type="project" value="UniProtKB-UniRule"/>
</dbReference>
<evidence type="ECO:0000313" key="16">
    <source>
        <dbReference type="Proteomes" id="UP000229641"/>
    </source>
</evidence>
<protein>
    <recommendedName>
        <fullName evidence="4 14">Undecaprenyl-diphosphatase</fullName>
        <ecNumber evidence="3 14">3.6.1.27</ecNumber>
    </recommendedName>
    <alternativeName>
        <fullName evidence="12 14">Bacitracin resistance protein</fullName>
    </alternativeName>
    <alternativeName>
        <fullName evidence="11 14">Undecaprenyl pyrophosphate phosphatase</fullName>
    </alternativeName>
</protein>
<evidence type="ECO:0000256" key="9">
    <source>
        <dbReference type="ARBA" id="ARBA00023136"/>
    </source>
</evidence>
<dbReference type="Pfam" id="PF02673">
    <property type="entry name" value="BacA"/>
    <property type="match status" value="1"/>
</dbReference>
<comment type="caution">
    <text evidence="15">The sequence shown here is derived from an EMBL/GenBank/DDBJ whole genome shotgun (WGS) entry which is preliminary data.</text>
</comment>
<evidence type="ECO:0000256" key="14">
    <source>
        <dbReference type="HAMAP-Rule" id="MF_01006"/>
    </source>
</evidence>
<keyword evidence="14" id="KW-0133">Cell shape</keyword>
<organism evidence="15 16">
    <name type="scientific">Candidatus Ghiorseimicrobium undicola</name>
    <dbReference type="NCBI Taxonomy" id="1974746"/>
    <lineage>
        <taxon>Bacteria</taxon>
        <taxon>Pseudomonadati</taxon>
        <taxon>Candidatus Omnitrophota</taxon>
        <taxon>Candidatus Ghiorseimicrobium</taxon>
    </lineage>
</organism>
<evidence type="ECO:0000256" key="12">
    <source>
        <dbReference type="ARBA" id="ARBA00032932"/>
    </source>
</evidence>
<keyword evidence="9 14" id="KW-0472">Membrane</keyword>
<feature type="transmembrane region" description="Helical" evidence="14">
    <location>
        <begin position="7"/>
        <end position="34"/>
    </location>
</feature>
<keyword evidence="14" id="KW-0961">Cell wall biogenesis/degradation</keyword>
<evidence type="ECO:0000256" key="11">
    <source>
        <dbReference type="ARBA" id="ARBA00032707"/>
    </source>
</evidence>
<name>A0A2H0LYS7_9BACT</name>
<dbReference type="PANTHER" id="PTHR30622">
    <property type="entry name" value="UNDECAPRENYL-DIPHOSPHATASE"/>
    <property type="match status" value="1"/>
</dbReference>
<evidence type="ECO:0000256" key="8">
    <source>
        <dbReference type="ARBA" id="ARBA00022989"/>
    </source>
</evidence>
<feature type="transmembrane region" description="Helical" evidence="14">
    <location>
        <begin position="216"/>
        <end position="240"/>
    </location>
</feature>
<comment type="catalytic activity">
    <reaction evidence="13 14">
        <text>di-trans,octa-cis-undecaprenyl diphosphate + H2O = di-trans,octa-cis-undecaprenyl phosphate + phosphate + H(+)</text>
        <dbReference type="Rhea" id="RHEA:28094"/>
        <dbReference type="ChEBI" id="CHEBI:15377"/>
        <dbReference type="ChEBI" id="CHEBI:15378"/>
        <dbReference type="ChEBI" id="CHEBI:43474"/>
        <dbReference type="ChEBI" id="CHEBI:58405"/>
        <dbReference type="ChEBI" id="CHEBI:60392"/>
        <dbReference type="EC" id="3.6.1.27"/>
    </reaction>
</comment>
<dbReference type="EMBL" id="PCWA01000035">
    <property type="protein sequence ID" value="PIQ89548.1"/>
    <property type="molecule type" value="Genomic_DNA"/>
</dbReference>
<feature type="transmembrane region" description="Helical" evidence="14">
    <location>
        <begin position="117"/>
        <end position="133"/>
    </location>
</feature>
<feature type="transmembrane region" description="Helical" evidence="14">
    <location>
        <begin position="46"/>
        <end position="66"/>
    </location>
</feature>
<reference evidence="15 16" key="1">
    <citation type="submission" date="2017-09" db="EMBL/GenBank/DDBJ databases">
        <title>Depth-based differentiation of microbial function through sediment-hosted aquifers and enrichment of novel symbionts in the deep terrestrial subsurface.</title>
        <authorList>
            <person name="Probst A.J."/>
            <person name="Ladd B."/>
            <person name="Jarett J.K."/>
            <person name="Geller-Mcgrath D.E."/>
            <person name="Sieber C.M."/>
            <person name="Emerson J.B."/>
            <person name="Anantharaman K."/>
            <person name="Thomas B.C."/>
            <person name="Malmstrom R."/>
            <person name="Stieglmeier M."/>
            <person name="Klingl A."/>
            <person name="Woyke T."/>
            <person name="Ryan C.M."/>
            <person name="Banfield J.F."/>
        </authorList>
    </citation>
    <scope>NUCLEOTIDE SEQUENCE [LARGE SCALE GENOMIC DNA]</scope>
    <source>
        <strain evidence="15">CG11_big_fil_rev_8_21_14_0_20_42_13</strain>
    </source>
</reference>
<gene>
    <name evidence="14 15" type="primary">uppP</name>
    <name evidence="15" type="ORF">COV72_02685</name>
</gene>
<evidence type="ECO:0000256" key="10">
    <source>
        <dbReference type="ARBA" id="ARBA00023251"/>
    </source>
</evidence>
<dbReference type="PANTHER" id="PTHR30622:SF4">
    <property type="entry name" value="UNDECAPRENYL-DIPHOSPHATASE"/>
    <property type="match status" value="1"/>
</dbReference>
<dbReference type="GO" id="GO:0008360">
    <property type="term" value="P:regulation of cell shape"/>
    <property type="evidence" value="ECO:0007669"/>
    <property type="project" value="UniProtKB-KW"/>
</dbReference>
<evidence type="ECO:0000256" key="2">
    <source>
        <dbReference type="ARBA" id="ARBA00010621"/>
    </source>
</evidence>
<evidence type="ECO:0000256" key="13">
    <source>
        <dbReference type="ARBA" id="ARBA00047594"/>
    </source>
</evidence>
<feature type="transmembrane region" description="Helical" evidence="14">
    <location>
        <begin position="252"/>
        <end position="270"/>
    </location>
</feature>
<evidence type="ECO:0000256" key="6">
    <source>
        <dbReference type="ARBA" id="ARBA00022692"/>
    </source>
</evidence>
<evidence type="ECO:0000256" key="1">
    <source>
        <dbReference type="ARBA" id="ARBA00004651"/>
    </source>
</evidence>
<feature type="transmembrane region" description="Helical" evidence="14">
    <location>
        <begin position="87"/>
        <end position="105"/>
    </location>
</feature>
<dbReference type="InterPro" id="IPR003824">
    <property type="entry name" value="UppP"/>
</dbReference>
<evidence type="ECO:0000256" key="4">
    <source>
        <dbReference type="ARBA" id="ARBA00021581"/>
    </source>
</evidence>
<dbReference type="GO" id="GO:0009252">
    <property type="term" value="P:peptidoglycan biosynthetic process"/>
    <property type="evidence" value="ECO:0007669"/>
    <property type="project" value="UniProtKB-KW"/>
</dbReference>
<keyword evidence="5 14" id="KW-1003">Cell membrane</keyword>
<proteinExistence type="inferred from homology"/>
<keyword evidence="14" id="KW-0573">Peptidoglycan synthesis</keyword>
<dbReference type="GO" id="GO:0071555">
    <property type="term" value="P:cell wall organization"/>
    <property type="evidence" value="ECO:0007669"/>
    <property type="project" value="UniProtKB-KW"/>
</dbReference>
<dbReference type="AlphaFoldDB" id="A0A2H0LYS7"/>
<evidence type="ECO:0000256" key="5">
    <source>
        <dbReference type="ARBA" id="ARBA00022475"/>
    </source>
</evidence>
<accession>A0A2H0LYS7</accession>
<comment type="similarity">
    <text evidence="2 14">Belongs to the UppP family.</text>
</comment>
<keyword evidence="7 14" id="KW-0378">Hydrolase</keyword>
<dbReference type="GO" id="GO:0005886">
    <property type="term" value="C:plasma membrane"/>
    <property type="evidence" value="ECO:0007669"/>
    <property type="project" value="UniProtKB-SubCell"/>
</dbReference>
<comment type="function">
    <text evidence="14">Catalyzes the dephosphorylation of undecaprenyl diphosphate (UPP). Confers resistance to bacitracin.</text>
</comment>
<dbReference type="Proteomes" id="UP000229641">
    <property type="component" value="Unassembled WGS sequence"/>
</dbReference>
<keyword evidence="8 14" id="KW-1133">Transmembrane helix</keyword>